<evidence type="ECO:0000313" key="2">
    <source>
        <dbReference type="Proteomes" id="UP000315914"/>
    </source>
</evidence>
<proteinExistence type="predicted"/>
<sequence>MRGGNYFKEVLIEPNLSFNVLPRLFTTVMIARAIPAAIRPYSIAVAPDSSDQNFKTMRFKTRLRFNFRLCWPAPTAENLRGATFCPVNPGLASYAENCAQKFPKLNPTEP</sequence>
<protein>
    <submittedName>
        <fullName evidence="1">Uncharacterized protein</fullName>
    </submittedName>
</protein>
<dbReference type="Proteomes" id="UP000315914">
    <property type="component" value="Unassembled WGS sequence"/>
</dbReference>
<dbReference type="AlphaFoldDB" id="A0A560ILW8"/>
<gene>
    <name evidence="1" type="ORF">FBZ95_105537</name>
</gene>
<accession>A0A560ILW8</accession>
<evidence type="ECO:0000313" key="1">
    <source>
        <dbReference type="EMBL" id="TWB74284.1"/>
    </source>
</evidence>
<comment type="caution">
    <text evidence="1">The sequence shown here is derived from an EMBL/GenBank/DDBJ whole genome shotgun (WGS) entry which is preliminary data.</text>
</comment>
<organism evidence="1 2">
    <name type="scientific">Bradyrhizobium sacchari</name>
    <dbReference type="NCBI Taxonomy" id="1399419"/>
    <lineage>
        <taxon>Bacteria</taxon>
        <taxon>Pseudomonadati</taxon>
        <taxon>Pseudomonadota</taxon>
        <taxon>Alphaproteobacteria</taxon>
        <taxon>Hyphomicrobiales</taxon>
        <taxon>Nitrobacteraceae</taxon>
        <taxon>Bradyrhizobium</taxon>
    </lineage>
</organism>
<reference evidence="1 2" key="1">
    <citation type="submission" date="2019-06" db="EMBL/GenBank/DDBJ databases">
        <title>Genomic Encyclopedia of Type Strains, Phase IV (KMG-V): Genome sequencing to study the core and pangenomes of soil and plant-associated prokaryotes.</title>
        <authorList>
            <person name="Whitman W."/>
        </authorList>
    </citation>
    <scope>NUCLEOTIDE SEQUENCE [LARGE SCALE GENOMIC DNA]</scope>
    <source>
        <strain evidence="1 2">BR 10556</strain>
    </source>
</reference>
<name>A0A560ILW8_9BRAD</name>
<dbReference type="EMBL" id="VITW01000005">
    <property type="protein sequence ID" value="TWB74284.1"/>
    <property type="molecule type" value="Genomic_DNA"/>
</dbReference>
<keyword evidence="2" id="KW-1185">Reference proteome</keyword>